<reference evidence="2 3" key="1">
    <citation type="journal article" date="2018" name="PLoS Pathog.">
        <title>Evolution of structural diversity of trichothecenes, a family of toxins produced by plant pathogenic and entomopathogenic fungi.</title>
        <authorList>
            <person name="Proctor R.H."/>
            <person name="McCormick S.P."/>
            <person name="Kim H.S."/>
            <person name="Cardoza R.E."/>
            <person name="Stanley A.M."/>
            <person name="Lindo L."/>
            <person name="Kelly A."/>
            <person name="Brown D.W."/>
            <person name="Lee T."/>
            <person name="Vaughan M.M."/>
            <person name="Alexander N.J."/>
            <person name="Busman M."/>
            <person name="Gutierrez S."/>
        </authorList>
    </citation>
    <scope>NUCLEOTIDE SEQUENCE [LARGE SCALE GENOMIC DNA]</scope>
    <source>
        <strain evidence="2 3">IBT 40837</strain>
    </source>
</reference>
<evidence type="ECO:0000256" key="1">
    <source>
        <dbReference type="SAM" id="MobiDB-lite"/>
    </source>
</evidence>
<feature type="region of interest" description="Disordered" evidence="1">
    <location>
        <begin position="89"/>
        <end position="122"/>
    </location>
</feature>
<sequence>MADTGSALKGCSFVQEQSANTSSSPSVSSNSSSSSSTFQDTPNEVPQEYYMAWPSPFAAQSFPFPPQQRACDPLPTFVHLQEQFQRHYQKHYDDQASLSNRDLPSSSSRLPGSNPHSSSVRLVREQRLSTCLNILRHIQRTLRQRHQEAELQLTRTSHLVVQTTWDLFSQSPLDFMCHKMDILTDSATTAILSEGGDVSRRHSLGDSEAWMKKLEELRDLRDDEYDAKERVGKIWRQIQCANDMMLVGLKEQMAALEGGDPMGFQYRGTFAQPQHENRAMAAPPDQRVGMESQNMAKPSEITTCAMSSTFLNWPLPNTPMNDEEAGINSSNNSSDASAIEGQCDEECCRHNTL</sequence>
<dbReference type="OrthoDB" id="4898398at2759"/>
<dbReference type="Proteomes" id="UP000266272">
    <property type="component" value="Unassembled WGS sequence"/>
</dbReference>
<feature type="compositionally biased region" description="Low complexity" evidence="1">
    <location>
        <begin position="97"/>
        <end position="119"/>
    </location>
</feature>
<name>A0A395NFJ1_TRIAR</name>
<dbReference type="EMBL" id="PXOA01000513">
    <property type="protein sequence ID" value="RFU74651.1"/>
    <property type="molecule type" value="Genomic_DNA"/>
</dbReference>
<feature type="region of interest" description="Disordered" evidence="1">
    <location>
        <begin position="318"/>
        <end position="340"/>
    </location>
</feature>
<comment type="caution">
    <text evidence="2">The sequence shown here is derived from an EMBL/GenBank/DDBJ whole genome shotgun (WGS) entry which is preliminary data.</text>
</comment>
<protein>
    <submittedName>
        <fullName evidence="2">Uncharacterized protein</fullName>
    </submittedName>
</protein>
<gene>
    <name evidence="2" type="ORF">TARUN_7596</name>
</gene>
<feature type="region of interest" description="Disordered" evidence="1">
    <location>
        <begin position="1"/>
        <end position="42"/>
    </location>
</feature>
<evidence type="ECO:0000313" key="3">
    <source>
        <dbReference type="Proteomes" id="UP000266272"/>
    </source>
</evidence>
<proteinExistence type="predicted"/>
<dbReference type="AlphaFoldDB" id="A0A395NFJ1"/>
<feature type="compositionally biased region" description="Low complexity" evidence="1">
    <location>
        <begin position="22"/>
        <end position="36"/>
    </location>
</feature>
<accession>A0A395NFJ1</accession>
<keyword evidence="3" id="KW-1185">Reference proteome</keyword>
<evidence type="ECO:0000313" key="2">
    <source>
        <dbReference type="EMBL" id="RFU74651.1"/>
    </source>
</evidence>
<organism evidence="2 3">
    <name type="scientific">Trichoderma arundinaceum</name>
    <dbReference type="NCBI Taxonomy" id="490622"/>
    <lineage>
        <taxon>Eukaryota</taxon>
        <taxon>Fungi</taxon>
        <taxon>Dikarya</taxon>
        <taxon>Ascomycota</taxon>
        <taxon>Pezizomycotina</taxon>
        <taxon>Sordariomycetes</taxon>
        <taxon>Hypocreomycetidae</taxon>
        <taxon>Hypocreales</taxon>
        <taxon>Hypocreaceae</taxon>
        <taxon>Trichoderma</taxon>
    </lineage>
</organism>